<name>A0A1G8XJ49_9EURY</name>
<proteinExistence type="predicted"/>
<keyword evidence="2" id="KW-1185">Reference proteome</keyword>
<protein>
    <recommendedName>
        <fullName evidence="3">DUF1102 domain-containing protein</fullName>
    </recommendedName>
</protein>
<organism evidence="1 2">
    <name type="scientific">Halovenus aranensis</name>
    <dbReference type="NCBI Taxonomy" id="890420"/>
    <lineage>
        <taxon>Archaea</taxon>
        <taxon>Methanobacteriati</taxon>
        <taxon>Methanobacteriota</taxon>
        <taxon>Stenosarchaea group</taxon>
        <taxon>Halobacteria</taxon>
        <taxon>Halobacteriales</taxon>
        <taxon>Haloarculaceae</taxon>
        <taxon>Halovenus</taxon>
    </lineage>
</organism>
<dbReference type="AlphaFoldDB" id="A0A1G8XJ49"/>
<evidence type="ECO:0000313" key="2">
    <source>
        <dbReference type="Proteomes" id="UP000198856"/>
    </source>
</evidence>
<accession>A0A1G8XJ49</accession>
<reference evidence="1 2" key="1">
    <citation type="submission" date="2016-10" db="EMBL/GenBank/DDBJ databases">
        <authorList>
            <person name="de Groot N.N."/>
        </authorList>
    </citation>
    <scope>NUCLEOTIDE SEQUENCE [LARGE SCALE GENOMIC DNA]</scope>
    <source>
        <strain evidence="1 2">IBRC-M10015</strain>
    </source>
</reference>
<gene>
    <name evidence="1" type="ORF">SAMN05216226_111107</name>
</gene>
<evidence type="ECO:0008006" key="3">
    <source>
        <dbReference type="Google" id="ProtNLM"/>
    </source>
</evidence>
<sequence>MKRRTFLIGAGSTAIGGAALVSSGAFSRVESHRDVSVQVTNDANAYLGLQPGGSLNGDNYVAEDESGHIEIDIGEIPEAENPIGGSGVNSDSLTFFDNLLTVCNQGTEDAAFFIDADGLETGGAEVVFYVGSALDGGDDTISSITDADGVSGFAPAALELGECINVGLLVDTGAGSDYTNAQTVDANQSGPLVDGEVTIVADVDTEAGDAVALLSELDIDGQGPAAVVNPGDPFDMAVTVTNTGRRPAAFGVTFDISRDRSRGDVRSSLFETGTAIADDDVGEPANTKIGFGQVDASAAYDGLTAD</sequence>
<dbReference type="RefSeq" id="WP_092703381.1">
    <property type="nucleotide sequence ID" value="NZ_FNFC01000011.1"/>
</dbReference>
<evidence type="ECO:0000313" key="1">
    <source>
        <dbReference type="EMBL" id="SDJ90506.1"/>
    </source>
</evidence>
<dbReference type="EMBL" id="FNFC01000011">
    <property type="protein sequence ID" value="SDJ90506.1"/>
    <property type="molecule type" value="Genomic_DNA"/>
</dbReference>
<dbReference type="OrthoDB" id="330708at2157"/>
<dbReference type="Proteomes" id="UP000198856">
    <property type="component" value="Unassembled WGS sequence"/>
</dbReference>